<dbReference type="Pfam" id="PF01243">
    <property type="entry name" value="PNPOx_N"/>
    <property type="match status" value="1"/>
</dbReference>
<organism evidence="2 3">
    <name type="scientific">Paenacidovorax caeni</name>
    <dbReference type="NCBI Taxonomy" id="343013"/>
    <lineage>
        <taxon>Bacteria</taxon>
        <taxon>Pseudomonadati</taxon>
        <taxon>Pseudomonadota</taxon>
        <taxon>Betaproteobacteria</taxon>
        <taxon>Burkholderiales</taxon>
        <taxon>Comamonadaceae</taxon>
        <taxon>Paenacidovorax</taxon>
    </lineage>
</organism>
<sequence>MAPAEDLRALQPWLEAQPFFLLGSASAAGDCDCSYRGRQTEGGAEPLLRVEGGTRLVFPDYPGNNLFNTIGNLLEHPALALLFVDFARQSTVLVQGRAALAGPDPDWLTAPRTIAVADCRVLRAPVAGLLHLVPA</sequence>
<evidence type="ECO:0000313" key="2">
    <source>
        <dbReference type="EMBL" id="SFU34695.1"/>
    </source>
</evidence>
<dbReference type="EMBL" id="FPBX01000002">
    <property type="protein sequence ID" value="SFU34695.1"/>
    <property type="molecule type" value="Genomic_DNA"/>
</dbReference>
<keyword evidence="3" id="KW-1185">Reference proteome</keyword>
<gene>
    <name evidence="2" type="ORF">SAMN04489707_100220</name>
</gene>
<dbReference type="OrthoDB" id="9796486at2"/>
<dbReference type="Gene3D" id="2.30.110.10">
    <property type="entry name" value="Electron Transport, Fmn-binding Protein, Chain A"/>
    <property type="match status" value="1"/>
</dbReference>
<dbReference type="InterPro" id="IPR011576">
    <property type="entry name" value="Pyridox_Oxase_N"/>
</dbReference>
<proteinExistence type="predicted"/>
<dbReference type="InterPro" id="IPR012349">
    <property type="entry name" value="Split_barrel_FMN-bd"/>
</dbReference>
<evidence type="ECO:0000259" key="1">
    <source>
        <dbReference type="Pfam" id="PF01243"/>
    </source>
</evidence>
<protein>
    <submittedName>
        <fullName evidence="2">Pyridoxamine 5'-phosphate oxidase</fullName>
    </submittedName>
</protein>
<dbReference type="PANTHER" id="PTHR42815">
    <property type="entry name" value="FAD-BINDING, PUTATIVE (AFU_ORTHOLOGUE AFUA_6G07600)-RELATED"/>
    <property type="match status" value="1"/>
</dbReference>
<name>A0A1I7FF16_9BURK</name>
<dbReference type="AlphaFoldDB" id="A0A1I7FF16"/>
<dbReference type="SUPFAM" id="SSF50475">
    <property type="entry name" value="FMN-binding split barrel"/>
    <property type="match status" value="1"/>
</dbReference>
<dbReference type="PANTHER" id="PTHR42815:SF2">
    <property type="entry name" value="FAD-BINDING, PUTATIVE (AFU_ORTHOLOGUE AFUA_6G07600)-RELATED"/>
    <property type="match status" value="1"/>
</dbReference>
<dbReference type="STRING" id="343013.SAMN04489707_100220"/>
<feature type="domain" description="Pyridoxamine 5'-phosphate oxidase N-terminal" evidence="1">
    <location>
        <begin position="9"/>
        <end position="106"/>
    </location>
</feature>
<accession>A0A1I7FF16</accession>
<evidence type="ECO:0000313" key="3">
    <source>
        <dbReference type="Proteomes" id="UP000183656"/>
    </source>
</evidence>
<dbReference type="Proteomes" id="UP000183656">
    <property type="component" value="Unassembled WGS sequence"/>
</dbReference>
<dbReference type="RefSeq" id="WP_054255249.1">
    <property type="nucleotide sequence ID" value="NZ_CYIG01000005.1"/>
</dbReference>
<reference evidence="2 3" key="1">
    <citation type="submission" date="2016-10" db="EMBL/GenBank/DDBJ databases">
        <authorList>
            <person name="de Groot N.N."/>
        </authorList>
    </citation>
    <scope>NUCLEOTIDE SEQUENCE [LARGE SCALE GENOMIC DNA]</scope>
    <source>
        <strain evidence="2 3">R-24608</strain>
    </source>
</reference>